<reference evidence="1" key="1">
    <citation type="journal article" date="2014" name="Front. Microbiol.">
        <title>High frequency of phylogenetically diverse reductive dehalogenase-homologous genes in deep subseafloor sedimentary metagenomes.</title>
        <authorList>
            <person name="Kawai M."/>
            <person name="Futagami T."/>
            <person name="Toyoda A."/>
            <person name="Takaki Y."/>
            <person name="Nishi S."/>
            <person name="Hori S."/>
            <person name="Arai W."/>
            <person name="Tsubouchi T."/>
            <person name="Morono Y."/>
            <person name="Uchiyama I."/>
            <person name="Ito T."/>
            <person name="Fujiyama A."/>
            <person name="Inagaki F."/>
            <person name="Takami H."/>
        </authorList>
    </citation>
    <scope>NUCLEOTIDE SEQUENCE</scope>
    <source>
        <strain evidence="1">Expedition CK06-06</strain>
    </source>
</reference>
<evidence type="ECO:0008006" key="2">
    <source>
        <dbReference type="Google" id="ProtNLM"/>
    </source>
</evidence>
<comment type="caution">
    <text evidence="1">The sequence shown here is derived from an EMBL/GenBank/DDBJ whole genome shotgun (WGS) entry which is preliminary data.</text>
</comment>
<organism evidence="1">
    <name type="scientific">marine sediment metagenome</name>
    <dbReference type="NCBI Taxonomy" id="412755"/>
    <lineage>
        <taxon>unclassified sequences</taxon>
        <taxon>metagenomes</taxon>
        <taxon>ecological metagenomes</taxon>
    </lineage>
</organism>
<name>X1IMZ0_9ZZZZ</name>
<protein>
    <recommendedName>
        <fullName evidence="2">Glycosyl transferase family 1 domain-containing protein</fullName>
    </recommendedName>
</protein>
<dbReference type="Gene3D" id="3.40.50.2000">
    <property type="entry name" value="Glycogen Phosphorylase B"/>
    <property type="match status" value="1"/>
</dbReference>
<dbReference type="EMBL" id="BARU01019961">
    <property type="protein sequence ID" value="GAH58918.1"/>
    <property type="molecule type" value="Genomic_DNA"/>
</dbReference>
<gene>
    <name evidence="1" type="ORF">S03H2_32836</name>
</gene>
<accession>X1IMZ0</accession>
<dbReference type="SUPFAM" id="SSF53756">
    <property type="entry name" value="UDP-Glycosyltransferase/glycogen phosphorylase"/>
    <property type="match status" value="1"/>
</dbReference>
<dbReference type="AlphaFoldDB" id="X1IMZ0"/>
<proteinExistence type="predicted"/>
<sequence>MNVPVLSNKNSGLSEILNNDNTILVDSGNLEHYCVELNRFLKCQNVEQVERQVDNAREFVEKNFNYDAVMKKYNNIYDKYVKLTEEKKWGY</sequence>
<evidence type="ECO:0000313" key="1">
    <source>
        <dbReference type="EMBL" id="GAH58918.1"/>
    </source>
</evidence>